<organism evidence="4 5">
    <name type="scientific">Caenorhabditis japonica</name>
    <dbReference type="NCBI Taxonomy" id="281687"/>
    <lineage>
        <taxon>Eukaryota</taxon>
        <taxon>Metazoa</taxon>
        <taxon>Ecdysozoa</taxon>
        <taxon>Nematoda</taxon>
        <taxon>Chromadorea</taxon>
        <taxon>Rhabditida</taxon>
        <taxon>Rhabditina</taxon>
        <taxon>Rhabditomorpha</taxon>
        <taxon>Rhabditoidea</taxon>
        <taxon>Rhabditidae</taxon>
        <taxon>Peloderinae</taxon>
        <taxon>Caenorhabditis</taxon>
    </lineage>
</organism>
<dbReference type="Pfam" id="PF17064">
    <property type="entry name" value="QVR"/>
    <property type="match status" value="1"/>
</dbReference>
<keyword evidence="2" id="KW-0325">Glycoprotein</keyword>
<keyword evidence="5" id="KW-1185">Reference proteome</keyword>
<dbReference type="Proteomes" id="UP000005237">
    <property type="component" value="Unassembled WGS sequence"/>
</dbReference>
<keyword evidence="1 3" id="KW-0732">Signal</keyword>
<accession>A0A8R1HL36</accession>
<dbReference type="EnsemblMetazoa" id="CJA02365.1">
    <property type="protein sequence ID" value="CJA02365.1"/>
    <property type="gene ID" value="WBGene00121569"/>
</dbReference>
<dbReference type="OMA" id="CYHCINR"/>
<reference evidence="5" key="1">
    <citation type="submission" date="2010-08" db="EMBL/GenBank/DDBJ databases">
        <authorList>
            <consortium name="Caenorhabditis japonica Sequencing Consortium"/>
            <person name="Wilson R.K."/>
        </authorList>
    </citation>
    <scope>NUCLEOTIDE SEQUENCE [LARGE SCALE GENOMIC DNA]</scope>
    <source>
        <strain evidence="5">DF5081</strain>
    </source>
</reference>
<evidence type="ECO:0000313" key="4">
    <source>
        <dbReference type="EnsemblMetazoa" id="CJA02365.1"/>
    </source>
</evidence>
<reference evidence="4" key="2">
    <citation type="submission" date="2022-06" db="UniProtKB">
        <authorList>
            <consortium name="EnsemblMetazoa"/>
        </authorList>
    </citation>
    <scope>IDENTIFICATION</scope>
    <source>
        <strain evidence="4">DF5081</strain>
    </source>
</reference>
<feature type="signal peptide" evidence="3">
    <location>
        <begin position="1"/>
        <end position="16"/>
    </location>
</feature>
<evidence type="ECO:0008006" key="6">
    <source>
        <dbReference type="Google" id="ProtNLM"/>
    </source>
</evidence>
<dbReference type="AlphaFoldDB" id="A0A8R1HL36"/>
<dbReference type="GO" id="GO:0030431">
    <property type="term" value="P:sleep"/>
    <property type="evidence" value="ECO:0007669"/>
    <property type="project" value="InterPro"/>
</dbReference>
<sequence length="164" mass="18242">MRLLLTSIIFFVYTDFFVVSFQHLQCYHCINRISTGDITKQEQNALKSALFARFNIPPSNEYCADGGDGVLFKTVPKELCMGVNDTCVRIYLHGDATKKLVLRGCQSTLHKSTFDLVTNYSCGQTSISSSECITTCQEPLCNTSHARNYLIPLTILLGTLGVVK</sequence>
<evidence type="ECO:0000256" key="2">
    <source>
        <dbReference type="ARBA" id="ARBA00023180"/>
    </source>
</evidence>
<evidence type="ECO:0000256" key="3">
    <source>
        <dbReference type="SAM" id="SignalP"/>
    </source>
</evidence>
<proteinExistence type="predicted"/>
<name>A0A8R1HL36_CAEJA</name>
<feature type="chain" id="PRO_5035876006" description="Protein sleepless" evidence="3">
    <location>
        <begin position="17"/>
        <end position="164"/>
    </location>
</feature>
<evidence type="ECO:0000313" key="5">
    <source>
        <dbReference type="Proteomes" id="UP000005237"/>
    </source>
</evidence>
<dbReference type="InterPro" id="IPR031424">
    <property type="entry name" value="QVR-like"/>
</dbReference>
<evidence type="ECO:0000256" key="1">
    <source>
        <dbReference type="ARBA" id="ARBA00022729"/>
    </source>
</evidence>
<dbReference type="GO" id="GO:0032222">
    <property type="term" value="P:regulation of synaptic transmission, cholinergic"/>
    <property type="evidence" value="ECO:0007669"/>
    <property type="project" value="InterPro"/>
</dbReference>
<protein>
    <recommendedName>
        <fullName evidence="6">Protein sleepless</fullName>
    </recommendedName>
</protein>